<organism evidence="1 2">
    <name type="scientific">Methylomonas rapida</name>
    <dbReference type="NCBI Taxonomy" id="2963939"/>
    <lineage>
        <taxon>Bacteria</taxon>
        <taxon>Pseudomonadati</taxon>
        <taxon>Pseudomonadota</taxon>
        <taxon>Gammaproteobacteria</taxon>
        <taxon>Methylococcales</taxon>
        <taxon>Methylococcaceae</taxon>
        <taxon>Methylomonas</taxon>
    </lineage>
</organism>
<dbReference type="RefSeq" id="WP_255189570.1">
    <property type="nucleotide sequence ID" value="NZ_CP113517.1"/>
</dbReference>
<protein>
    <submittedName>
        <fullName evidence="1">Uncharacterized protein</fullName>
    </submittedName>
</protein>
<evidence type="ECO:0000313" key="1">
    <source>
        <dbReference type="EMBL" id="WAR44597.1"/>
    </source>
</evidence>
<dbReference type="EMBL" id="CP113517">
    <property type="protein sequence ID" value="WAR44597.1"/>
    <property type="molecule type" value="Genomic_DNA"/>
</dbReference>
<name>A0ABY7GHZ4_9GAMM</name>
<gene>
    <name evidence="1" type="ORF">NM686_019960</name>
</gene>
<dbReference type="Proteomes" id="UP001162780">
    <property type="component" value="Chromosome"/>
</dbReference>
<keyword evidence="2" id="KW-1185">Reference proteome</keyword>
<sequence>MSRYEKGEANPKAHIIEHCMHLVHWECQDKELSVDELAEKVRIQLGREDQAHLRVALSKLIDGLLAEKNMAGNMSQHSNFNGD</sequence>
<evidence type="ECO:0000313" key="2">
    <source>
        <dbReference type="Proteomes" id="UP001162780"/>
    </source>
</evidence>
<accession>A0ABY7GHZ4</accession>
<proteinExistence type="predicted"/>
<reference evidence="1" key="1">
    <citation type="submission" date="2022-11" db="EMBL/GenBank/DDBJ databases">
        <title>Methylomonas rapida sp. nov., Carotenoid-Producing Obligate Methanotrophs with High Growth Characteristics and Biotechnological Potential.</title>
        <authorList>
            <person name="Tikhonova E.N."/>
            <person name="Suleimanov R.Z."/>
            <person name="Miroshnikov K."/>
            <person name="Oshkin I.Y."/>
            <person name="Belova S.E."/>
            <person name="Danilova O.V."/>
            <person name="Ashikhmin A."/>
            <person name="Konopkin A."/>
            <person name="But S.Y."/>
            <person name="Khmelenina V.N."/>
            <person name="Kuznetsov N."/>
            <person name="Pimenov N.V."/>
            <person name="Dedysh S.N."/>
        </authorList>
    </citation>
    <scope>NUCLEOTIDE SEQUENCE</scope>
    <source>
        <strain evidence="1">MP1</strain>
    </source>
</reference>